<sequence length="119" mass="13723">MKNQKIPSSILRTSWTLVSASDDPSPCPLTLFFQDRGKLIMKFKDKEFEGTYLMGNENEFHDMFVGFIPKIVWLGDAECHTNPSNFSLYMNGDNVRYNIDGDLVTIRSKGKEFKFRRAS</sequence>
<comment type="caution">
    <text evidence="1">The sequence shown here is derived from an EMBL/GenBank/DDBJ whole genome shotgun (WGS) entry which is preliminary data.</text>
</comment>
<dbReference type="RefSeq" id="WP_254169745.1">
    <property type="nucleotide sequence ID" value="NZ_JAHESF010000055.1"/>
</dbReference>
<protein>
    <submittedName>
        <fullName evidence="1">Uncharacterized protein</fullName>
    </submittedName>
</protein>
<dbReference type="EMBL" id="JAHESF010000055">
    <property type="protein sequence ID" value="MBT1701058.1"/>
    <property type="molecule type" value="Genomic_DNA"/>
</dbReference>
<gene>
    <name evidence="1" type="ORF">KK083_29465</name>
</gene>
<organism evidence="1 2">
    <name type="scientific">Chryseosolibacter histidini</name>
    <dbReference type="NCBI Taxonomy" id="2782349"/>
    <lineage>
        <taxon>Bacteria</taxon>
        <taxon>Pseudomonadati</taxon>
        <taxon>Bacteroidota</taxon>
        <taxon>Cytophagia</taxon>
        <taxon>Cytophagales</taxon>
        <taxon>Chryseotaleaceae</taxon>
        <taxon>Chryseosolibacter</taxon>
    </lineage>
</organism>
<accession>A0AAP2DRA6</accession>
<dbReference type="AlphaFoldDB" id="A0AAP2DRA6"/>
<proteinExistence type="predicted"/>
<keyword evidence="2" id="KW-1185">Reference proteome</keyword>
<evidence type="ECO:0000313" key="1">
    <source>
        <dbReference type="EMBL" id="MBT1701058.1"/>
    </source>
</evidence>
<dbReference type="Proteomes" id="UP001319200">
    <property type="component" value="Unassembled WGS sequence"/>
</dbReference>
<evidence type="ECO:0000313" key="2">
    <source>
        <dbReference type="Proteomes" id="UP001319200"/>
    </source>
</evidence>
<name>A0AAP2DRA6_9BACT</name>
<reference evidence="1 2" key="1">
    <citation type="submission" date="2021-05" db="EMBL/GenBank/DDBJ databases">
        <title>A Polyphasic approach of four new species of the genus Ohtaekwangia: Ohtaekwangia histidinii sp. nov., Ohtaekwangia cretensis sp. nov., Ohtaekwangia indiensis sp. nov., Ohtaekwangia reichenbachii sp. nov. from diverse environment.</title>
        <authorList>
            <person name="Octaviana S."/>
        </authorList>
    </citation>
    <scope>NUCLEOTIDE SEQUENCE [LARGE SCALE GENOMIC DNA]</scope>
    <source>
        <strain evidence="1 2">PWU4</strain>
    </source>
</reference>